<dbReference type="InterPro" id="IPR016040">
    <property type="entry name" value="NAD(P)-bd_dom"/>
</dbReference>
<evidence type="ECO:0000256" key="4">
    <source>
        <dbReference type="ARBA" id="ARBA00023239"/>
    </source>
</evidence>
<keyword evidence="4" id="KW-0456">Lyase</keyword>
<accession>A0A0F9DV38</accession>
<reference evidence="6" key="1">
    <citation type="journal article" date="2015" name="Nature">
        <title>Complex archaea that bridge the gap between prokaryotes and eukaryotes.</title>
        <authorList>
            <person name="Spang A."/>
            <person name="Saw J.H."/>
            <person name="Jorgensen S.L."/>
            <person name="Zaremba-Niedzwiedzka K."/>
            <person name="Martijn J."/>
            <person name="Lind A.E."/>
            <person name="van Eijk R."/>
            <person name="Schleper C."/>
            <person name="Guy L."/>
            <person name="Ettema T.J."/>
        </authorList>
    </citation>
    <scope>NUCLEOTIDE SEQUENCE</scope>
</reference>
<dbReference type="InterPro" id="IPR006368">
    <property type="entry name" value="GDP_Man_deHydtase"/>
</dbReference>
<dbReference type="PANTHER" id="PTHR43715">
    <property type="entry name" value="GDP-MANNOSE 4,6-DEHYDRATASE"/>
    <property type="match status" value="1"/>
</dbReference>
<proteinExistence type="inferred from homology"/>
<sequence length="137" mass="15646">RAAARIKLGLLKKLALGTLTACRDWGYAPDYVEAMWLMLQQDTPDDYVIATGETHSVEEFVKTAFEFVSLNWRDYVIFSPDLRRPADVELLRGDPRKAEAAFGWVPQVVFYELIAIMTRADLQREDLLHFGKRQPGG</sequence>
<gene>
    <name evidence="6" type="ORF">LCGC14_2153240</name>
</gene>
<organism evidence="6">
    <name type="scientific">marine sediment metagenome</name>
    <dbReference type="NCBI Taxonomy" id="412755"/>
    <lineage>
        <taxon>unclassified sequences</taxon>
        <taxon>metagenomes</taxon>
        <taxon>ecological metagenomes</taxon>
    </lineage>
</organism>
<evidence type="ECO:0000256" key="3">
    <source>
        <dbReference type="ARBA" id="ARBA00011989"/>
    </source>
</evidence>
<protein>
    <recommendedName>
        <fullName evidence="3">GDP-mannose 4,6-dehydratase</fullName>
        <ecNumber evidence="3">4.2.1.47</ecNumber>
    </recommendedName>
</protein>
<dbReference type="InterPro" id="IPR036291">
    <property type="entry name" value="NAD(P)-bd_dom_sf"/>
</dbReference>
<evidence type="ECO:0000259" key="5">
    <source>
        <dbReference type="Pfam" id="PF16363"/>
    </source>
</evidence>
<dbReference type="PANTHER" id="PTHR43715:SF1">
    <property type="entry name" value="GDP-MANNOSE 4,6 DEHYDRATASE"/>
    <property type="match status" value="1"/>
</dbReference>
<comment type="similarity">
    <text evidence="2">Belongs to the NAD(P)-dependent epimerase/dehydratase family. GDP-mannose 4,6-dehydratase subfamily.</text>
</comment>
<dbReference type="AlphaFoldDB" id="A0A0F9DV38"/>
<dbReference type="SUPFAM" id="SSF51735">
    <property type="entry name" value="NAD(P)-binding Rossmann-fold domains"/>
    <property type="match status" value="1"/>
</dbReference>
<feature type="domain" description="NAD(P)-binding" evidence="5">
    <location>
        <begin position="1"/>
        <end position="117"/>
    </location>
</feature>
<comment type="cofactor">
    <cofactor evidence="1">
        <name>NADP(+)</name>
        <dbReference type="ChEBI" id="CHEBI:58349"/>
    </cofactor>
</comment>
<dbReference type="Gene3D" id="3.40.50.720">
    <property type="entry name" value="NAD(P)-binding Rossmann-like Domain"/>
    <property type="match status" value="1"/>
</dbReference>
<dbReference type="EC" id="4.2.1.47" evidence="3"/>
<evidence type="ECO:0000256" key="2">
    <source>
        <dbReference type="ARBA" id="ARBA00009263"/>
    </source>
</evidence>
<dbReference type="GO" id="GO:0042351">
    <property type="term" value="P:'de novo' GDP-L-fucose biosynthetic process"/>
    <property type="evidence" value="ECO:0007669"/>
    <property type="project" value="TreeGrafter"/>
</dbReference>
<dbReference type="EMBL" id="LAZR01027479">
    <property type="protein sequence ID" value="KKL65609.1"/>
    <property type="molecule type" value="Genomic_DNA"/>
</dbReference>
<feature type="non-terminal residue" evidence="6">
    <location>
        <position position="1"/>
    </location>
</feature>
<dbReference type="GO" id="GO:0008446">
    <property type="term" value="F:GDP-mannose 4,6-dehydratase activity"/>
    <property type="evidence" value="ECO:0007669"/>
    <property type="project" value="UniProtKB-EC"/>
</dbReference>
<dbReference type="Gene3D" id="3.90.25.10">
    <property type="entry name" value="UDP-galactose 4-epimerase, domain 1"/>
    <property type="match status" value="1"/>
</dbReference>
<dbReference type="Pfam" id="PF16363">
    <property type="entry name" value="GDP_Man_Dehyd"/>
    <property type="match status" value="1"/>
</dbReference>
<name>A0A0F9DV38_9ZZZZ</name>
<evidence type="ECO:0000313" key="6">
    <source>
        <dbReference type="EMBL" id="KKL65609.1"/>
    </source>
</evidence>
<comment type="caution">
    <text evidence="6">The sequence shown here is derived from an EMBL/GenBank/DDBJ whole genome shotgun (WGS) entry which is preliminary data.</text>
</comment>
<evidence type="ECO:0000256" key="1">
    <source>
        <dbReference type="ARBA" id="ARBA00001937"/>
    </source>
</evidence>